<sequence length="396" mass="45121">MAFFLTTAVLGIVVPLLTKAKDQTEKSDQAALKRWPIGLLTAAVAVAGINLYATQTQDNTIRTARMQLHILNGDIAALVEDGLEAPQPSRSVAAYYAIGLLYTDRLLDDLFNISYHYPDIQLKDVDGSGEYGIFNADCNFFTGLINPSYRCAMDQVVMNGPRLYYLKRMAICAIANQEKELAKKYLNIIRQVPLENDFVAYYEPMAEQPELAQQDLVINKVMQLYPQEQQFEQHYRNPTFLGYNVGVLQGTNQALAPSIAACLYSKDLPNMAQRAIQLKQLRPALPLPVMEALSIFSRKNPGILNYFPELNPEAQFPHAAVANVNNFFITIQNHFEEKYNHAPDWRQRMAQELKNGIDSDLRELLLKDWKGHYCYYYYCENIKPKQNTQKEKSEVN</sequence>
<accession>J9GND1</accession>
<gene>
    <name evidence="1" type="ORF">EVA_02311</name>
</gene>
<name>J9GND1_9ZZZZ</name>
<dbReference type="Pfam" id="PF19529">
    <property type="entry name" value="DUF6057"/>
    <property type="match status" value="1"/>
</dbReference>
<dbReference type="InterPro" id="IPR045692">
    <property type="entry name" value="DUF6057"/>
</dbReference>
<dbReference type="EMBL" id="AMCI01000362">
    <property type="protein sequence ID" value="EJX09582.1"/>
    <property type="molecule type" value="Genomic_DNA"/>
</dbReference>
<comment type="caution">
    <text evidence="1">The sequence shown here is derived from an EMBL/GenBank/DDBJ whole genome shotgun (WGS) entry which is preliminary data.</text>
</comment>
<reference evidence="1" key="1">
    <citation type="journal article" date="2012" name="PLoS ONE">
        <title>Gene sets for utilization of primary and secondary nutrition supplies in the distal gut of endangered iberian lynx.</title>
        <authorList>
            <person name="Alcaide M."/>
            <person name="Messina E."/>
            <person name="Richter M."/>
            <person name="Bargiela R."/>
            <person name="Peplies J."/>
            <person name="Huws S.A."/>
            <person name="Newbold C.J."/>
            <person name="Golyshin P.N."/>
            <person name="Simon M.A."/>
            <person name="Lopez G."/>
            <person name="Yakimov M.M."/>
            <person name="Ferrer M."/>
        </authorList>
    </citation>
    <scope>NUCLEOTIDE SEQUENCE</scope>
</reference>
<protein>
    <submittedName>
        <fullName evidence="1">Secreted protein</fullName>
    </submittedName>
</protein>
<organism evidence="1">
    <name type="scientific">gut metagenome</name>
    <dbReference type="NCBI Taxonomy" id="749906"/>
    <lineage>
        <taxon>unclassified sequences</taxon>
        <taxon>metagenomes</taxon>
        <taxon>organismal metagenomes</taxon>
    </lineage>
</organism>
<dbReference type="AlphaFoldDB" id="J9GND1"/>
<proteinExistence type="predicted"/>
<evidence type="ECO:0000313" key="1">
    <source>
        <dbReference type="EMBL" id="EJX09582.1"/>
    </source>
</evidence>